<evidence type="ECO:0000313" key="3">
    <source>
        <dbReference type="Proteomes" id="UP001041814"/>
    </source>
</evidence>
<accession>A0ABS1DXW5</accession>
<comment type="caution">
    <text evidence="2">The sequence shown here is derived from an EMBL/GenBank/DDBJ whole genome shotgun (WGS) entry which is preliminary data.</text>
</comment>
<organism evidence="2 3">
    <name type="scientific">Rubrivivax gelatinosus</name>
    <name type="common">Rhodocyclus gelatinosus</name>
    <name type="synonym">Rhodopseudomonas gelatinosa</name>
    <dbReference type="NCBI Taxonomy" id="28068"/>
    <lineage>
        <taxon>Bacteria</taxon>
        <taxon>Pseudomonadati</taxon>
        <taxon>Pseudomonadota</taxon>
        <taxon>Betaproteobacteria</taxon>
        <taxon>Burkholderiales</taxon>
        <taxon>Sphaerotilaceae</taxon>
        <taxon>Rubrivivax</taxon>
    </lineage>
</organism>
<feature type="transmembrane region" description="Helical" evidence="1">
    <location>
        <begin position="70"/>
        <end position="93"/>
    </location>
</feature>
<keyword evidence="1" id="KW-0812">Transmembrane</keyword>
<dbReference type="EMBL" id="NRRU01000073">
    <property type="protein sequence ID" value="MBK1714584.1"/>
    <property type="molecule type" value="Genomic_DNA"/>
</dbReference>
<evidence type="ECO:0008006" key="4">
    <source>
        <dbReference type="Google" id="ProtNLM"/>
    </source>
</evidence>
<keyword evidence="1" id="KW-0472">Membrane</keyword>
<dbReference type="RefSeq" id="WP_200379413.1">
    <property type="nucleotide sequence ID" value="NZ_NRRU01000073.1"/>
</dbReference>
<protein>
    <recommendedName>
        <fullName evidence="4">Protoporphyrinogen IX oxidase</fullName>
    </recommendedName>
</protein>
<proteinExistence type="predicted"/>
<keyword evidence="3" id="KW-1185">Reference proteome</keyword>
<reference evidence="2" key="2">
    <citation type="journal article" date="2020" name="Microorganisms">
        <title>Osmotic Adaptation and Compatible Solute Biosynthesis of Phototrophic Bacteria as Revealed from Genome Analyses.</title>
        <authorList>
            <person name="Imhoff J.F."/>
            <person name="Rahn T."/>
            <person name="Kunzel S."/>
            <person name="Keller A."/>
            <person name="Neulinger S.C."/>
        </authorList>
    </citation>
    <scope>NUCLEOTIDE SEQUENCE</scope>
    <source>
        <strain evidence="2">IM 151</strain>
    </source>
</reference>
<name>A0ABS1DXW5_RUBGE</name>
<gene>
    <name evidence="2" type="ORF">CKO43_17585</name>
</gene>
<feature type="transmembrane region" description="Helical" evidence="1">
    <location>
        <begin position="40"/>
        <end position="64"/>
    </location>
</feature>
<keyword evidence="1" id="KW-1133">Transmembrane helix</keyword>
<sequence>MPWLKLLHLAAIVVWGGALLYLVLALASRGEPPRRPLLRALFTSVATPAALVAIGSGTAVFLFMGPHAGWLVVKLALVALLVLGHALAGLLVLRVERSGVAAVAAGRALLAWTLLWLAAITWLVLAKPA</sequence>
<dbReference type="Proteomes" id="UP001041814">
    <property type="component" value="Unassembled WGS sequence"/>
</dbReference>
<evidence type="ECO:0000256" key="1">
    <source>
        <dbReference type="SAM" id="Phobius"/>
    </source>
</evidence>
<evidence type="ECO:0000313" key="2">
    <source>
        <dbReference type="EMBL" id="MBK1714584.1"/>
    </source>
</evidence>
<reference evidence="2" key="1">
    <citation type="submission" date="2017-08" db="EMBL/GenBank/DDBJ databases">
        <authorList>
            <person name="Imhoff J.F."/>
            <person name="Rahn T."/>
            <person name="Kuenzel S."/>
            <person name="Neulinger S.C."/>
        </authorList>
    </citation>
    <scope>NUCLEOTIDE SEQUENCE</scope>
    <source>
        <strain evidence="2">IM 151</strain>
    </source>
</reference>
<feature type="transmembrane region" description="Helical" evidence="1">
    <location>
        <begin position="6"/>
        <end position="28"/>
    </location>
</feature>
<feature type="transmembrane region" description="Helical" evidence="1">
    <location>
        <begin position="100"/>
        <end position="125"/>
    </location>
</feature>